<comment type="caution">
    <text evidence="2">The sequence shown here is derived from an EMBL/GenBank/DDBJ whole genome shotgun (WGS) entry which is preliminary data.</text>
</comment>
<evidence type="ECO:0008006" key="4">
    <source>
        <dbReference type="Google" id="ProtNLM"/>
    </source>
</evidence>
<dbReference type="RefSeq" id="WP_129985717.1">
    <property type="nucleotide sequence ID" value="NZ_SDPU01000012.1"/>
</dbReference>
<dbReference type="AlphaFoldDB" id="A0A4Q5J687"/>
<feature type="transmembrane region" description="Helical" evidence="1">
    <location>
        <begin position="92"/>
        <end position="114"/>
    </location>
</feature>
<gene>
    <name evidence="2" type="ORF">ETU37_04435</name>
</gene>
<feature type="transmembrane region" description="Helical" evidence="1">
    <location>
        <begin position="7"/>
        <end position="25"/>
    </location>
</feature>
<dbReference type="EMBL" id="SDPU01000012">
    <property type="protein sequence ID" value="RYU14160.1"/>
    <property type="molecule type" value="Genomic_DNA"/>
</dbReference>
<name>A0A4Q5J687_9ACTN</name>
<evidence type="ECO:0000313" key="2">
    <source>
        <dbReference type="EMBL" id="RYU14160.1"/>
    </source>
</evidence>
<feature type="transmembrane region" description="Helical" evidence="1">
    <location>
        <begin position="31"/>
        <end position="51"/>
    </location>
</feature>
<reference evidence="2 3" key="1">
    <citation type="submission" date="2019-01" db="EMBL/GenBank/DDBJ databases">
        <title>Nocardioides guangzhouensis sp. nov., an actinobacterium isolated from soil.</title>
        <authorList>
            <person name="Fu Y."/>
            <person name="Cai Y."/>
            <person name="Lin Z."/>
            <person name="Chen P."/>
        </authorList>
    </citation>
    <scope>NUCLEOTIDE SEQUENCE [LARGE SCALE GENOMIC DNA]</scope>
    <source>
        <strain evidence="2 3">NBRC 105384</strain>
    </source>
</reference>
<keyword evidence="3" id="KW-1185">Reference proteome</keyword>
<keyword evidence="1" id="KW-0812">Transmembrane</keyword>
<protein>
    <recommendedName>
        <fullName evidence="4">Integral membrane protein</fullName>
    </recommendedName>
</protein>
<evidence type="ECO:0000256" key="1">
    <source>
        <dbReference type="SAM" id="Phobius"/>
    </source>
</evidence>
<dbReference type="Proteomes" id="UP000291189">
    <property type="component" value="Unassembled WGS sequence"/>
</dbReference>
<keyword evidence="1" id="KW-1133">Transmembrane helix</keyword>
<proteinExistence type="predicted"/>
<sequence>MTRGPVAVGRYVGALLLGGVVGLAATAVHRWVVLGVPAGLLLAVAVSLLTAWHVRRGPAPRSAAAYCLGWVVVVGVALGGRPEGDYAVAADVPGYALMGTGFALVVLGVASLAAPGRAHPGP</sequence>
<accession>A0A4Q5J687</accession>
<keyword evidence="1" id="KW-0472">Membrane</keyword>
<organism evidence="2 3">
    <name type="scientific">Nocardioides iriomotensis</name>
    <dbReference type="NCBI Taxonomy" id="715784"/>
    <lineage>
        <taxon>Bacteria</taxon>
        <taxon>Bacillati</taxon>
        <taxon>Actinomycetota</taxon>
        <taxon>Actinomycetes</taxon>
        <taxon>Propionibacteriales</taxon>
        <taxon>Nocardioidaceae</taxon>
        <taxon>Nocardioides</taxon>
    </lineage>
</organism>
<evidence type="ECO:0000313" key="3">
    <source>
        <dbReference type="Proteomes" id="UP000291189"/>
    </source>
</evidence>
<feature type="transmembrane region" description="Helical" evidence="1">
    <location>
        <begin position="63"/>
        <end position="80"/>
    </location>
</feature>